<comment type="similarity">
    <text evidence="3">Belongs to the peptidase M24B family.</text>
</comment>
<evidence type="ECO:0000313" key="12">
    <source>
        <dbReference type="Proteomes" id="UP000486602"/>
    </source>
</evidence>
<dbReference type="Proteomes" id="UP000486602">
    <property type="component" value="Unassembled WGS sequence"/>
</dbReference>
<evidence type="ECO:0000256" key="4">
    <source>
        <dbReference type="ARBA" id="ARBA00012574"/>
    </source>
</evidence>
<dbReference type="Pfam" id="PF05195">
    <property type="entry name" value="AMP_N"/>
    <property type="match status" value="1"/>
</dbReference>
<dbReference type="SUPFAM" id="SSF53092">
    <property type="entry name" value="Creatinase/prolidase N-terminal domain"/>
    <property type="match status" value="1"/>
</dbReference>
<accession>A0A7K3WSZ3</accession>
<protein>
    <recommendedName>
        <fullName evidence="4">Xaa-Pro aminopeptidase</fullName>
        <ecNumber evidence="4">3.4.11.9</ecNumber>
    </recommendedName>
</protein>
<keyword evidence="12" id="KW-1185">Reference proteome</keyword>
<dbReference type="GO" id="GO:0006508">
    <property type="term" value="P:proteolysis"/>
    <property type="evidence" value="ECO:0007669"/>
    <property type="project" value="UniProtKB-KW"/>
</dbReference>
<dbReference type="Gene3D" id="3.90.230.10">
    <property type="entry name" value="Creatinase/methionine aminopeptidase superfamily"/>
    <property type="match status" value="1"/>
</dbReference>
<gene>
    <name evidence="11" type="ORF">G3O08_15020</name>
</gene>
<evidence type="ECO:0000256" key="8">
    <source>
        <dbReference type="ARBA" id="ARBA00023049"/>
    </source>
</evidence>
<dbReference type="InterPro" id="IPR001131">
    <property type="entry name" value="Peptidase_M24B_aminopep-P_CS"/>
</dbReference>
<comment type="cofactor">
    <cofactor evidence="2">
        <name>Mn(2+)</name>
        <dbReference type="ChEBI" id="CHEBI:29035"/>
    </cofactor>
</comment>
<dbReference type="Gene3D" id="3.40.350.10">
    <property type="entry name" value="Creatinase/prolidase N-terminal domain"/>
    <property type="match status" value="1"/>
</dbReference>
<dbReference type="RefSeq" id="WP_163286205.1">
    <property type="nucleotide sequence ID" value="NZ_JAAGVY010000033.1"/>
</dbReference>
<dbReference type="SMART" id="SM01011">
    <property type="entry name" value="AMP_N"/>
    <property type="match status" value="1"/>
</dbReference>
<evidence type="ECO:0000256" key="6">
    <source>
        <dbReference type="ARBA" id="ARBA00022723"/>
    </source>
</evidence>
<evidence type="ECO:0000313" key="11">
    <source>
        <dbReference type="EMBL" id="NEN24813.1"/>
    </source>
</evidence>
<organism evidence="11 12">
    <name type="scientific">Cryomorpha ignava</name>
    <dbReference type="NCBI Taxonomy" id="101383"/>
    <lineage>
        <taxon>Bacteria</taxon>
        <taxon>Pseudomonadati</taxon>
        <taxon>Bacteroidota</taxon>
        <taxon>Flavobacteriia</taxon>
        <taxon>Flavobacteriales</taxon>
        <taxon>Cryomorphaceae</taxon>
        <taxon>Cryomorpha</taxon>
    </lineage>
</organism>
<dbReference type="PRINTS" id="PR00599">
    <property type="entry name" value="MAPEPTIDASE"/>
</dbReference>
<keyword evidence="6" id="KW-0479">Metal-binding</keyword>
<dbReference type="InterPro" id="IPR052433">
    <property type="entry name" value="X-Pro_dipept-like"/>
</dbReference>
<dbReference type="CDD" id="cd01087">
    <property type="entry name" value="Prolidase"/>
    <property type="match status" value="1"/>
</dbReference>
<feature type="domain" description="Aminopeptidase P N-terminal" evidence="10">
    <location>
        <begin position="6"/>
        <end position="142"/>
    </location>
</feature>
<keyword evidence="9" id="KW-0464">Manganese</keyword>
<name>A0A7K3WSZ3_9FLAO</name>
<proteinExistence type="inferred from homology"/>
<dbReference type="InterPro" id="IPR029149">
    <property type="entry name" value="Creatin/AminoP/Spt16_N"/>
</dbReference>
<evidence type="ECO:0000256" key="1">
    <source>
        <dbReference type="ARBA" id="ARBA00001424"/>
    </source>
</evidence>
<evidence type="ECO:0000259" key="10">
    <source>
        <dbReference type="SMART" id="SM01011"/>
    </source>
</evidence>
<dbReference type="PROSITE" id="PS00491">
    <property type="entry name" value="PROLINE_PEPTIDASE"/>
    <property type="match status" value="1"/>
</dbReference>
<dbReference type="EMBL" id="JAAGVY010000033">
    <property type="protein sequence ID" value="NEN24813.1"/>
    <property type="molecule type" value="Genomic_DNA"/>
</dbReference>
<dbReference type="EC" id="3.4.11.9" evidence="4"/>
<dbReference type="PANTHER" id="PTHR43226">
    <property type="entry name" value="XAA-PRO AMINOPEPTIDASE 3"/>
    <property type="match status" value="1"/>
</dbReference>
<dbReference type="InterPro" id="IPR001714">
    <property type="entry name" value="Pept_M24_MAP"/>
</dbReference>
<comment type="catalytic activity">
    <reaction evidence="1">
        <text>Release of any N-terminal amino acid, including proline, that is linked to proline, even from a dipeptide or tripeptide.</text>
        <dbReference type="EC" id="3.4.11.9"/>
    </reaction>
</comment>
<keyword evidence="5" id="KW-0645">Protease</keyword>
<evidence type="ECO:0000256" key="7">
    <source>
        <dbReference type="ARBA" id="ARBA00022801"/>
    </source>
</evidence>
<evidence type="ECO:0000256" key="9">
    <source>
        <dbReference type="ARBA" id="ARBA00023211"/>
    </source>
</evidence>
<sequence length="431" mass="49448">MRYTPLSKDTYINHRKNFASKLPEGAMAIFNSNDVMPTNADGNMNFRQNNDLLYLSGVDQEESILVIFPESFSTAHREILFLKETSPSIAIWEGDKLDKKQATELSGIKNIFWLDQFEAVLKGLMSEAKTVFLNSNEHTRRSNEVETRDMRFNKQIKENYLLHKYDRVAPIMHRLRSIKSTEEIEQMQRACNITEAGLRRVLKFVKPGVKEFEIEAEFMHEFLRRGSRGFAYTPIIASGFNACVLHYIENNEACKDGDLILMDVGCEYGNYASDMTRTIPVNGKFTERQKAVYNSVLHVMKECKKMLRPGVFLNEYHKKVGDLMEVELIKLGLLTQDDIDNQDPATPAYKEYFMHGTSHFIGLDVHDVGLWSEPIEAGMVFTVEPGIYIRDERIGIRLENDIVITEKGFDDLMGNIPLEVEEIEALMAENA</sequence>
<evidence type="ECO:0000256" key="2">
    <source>
        <dbReference type="ARBA" id="ARBA00001936"/>
    </source>
</evidence>
<dbReference type="PANTHER" id="PTHR43226:SF4">
    <property type="entry name" value="XAA-PRO AMINOPEPTIDASE 3"/>
    <property type="match status" value="1"/>
</dbReference>
<dbReference type="SUPFAM" id="SSF55920">
    <property type="entry name" value="Creatinase/aminopeptidase"/>
    <property type="match status" value="1"/>
</dbReference>
<dbReference type="Pfam" id="PF00557">
    <property type="entry name" value="Peptidase_M24"/>
    <property type="match status" value="1"/>
</dbReference>
<dbReference type="InterPro" id="IPR000994">
    <property type="entry name" value="Pept_M24"/>
</dbReference>
<dbReference type="GO" id="GO:0070006">
    <property type="term" value="F:metalloaminopeptidase activity"/>
    <property type="evidence" value="ECO:0007669"/>
    <property type="project" value="InterPro"/>
</dbReference>
<evidence type="ECO:0000256" key="5">
    <source>
        <dbReference type="ARBA" id="ARBA00022670"/>
    </source>
</evidence>
<reference evidence="11 12" key="1">
    <citation type="submission" date="2020-02" db="EMBL/GenBank/DDBJ databases">
        <title>Out from the shadows clarifying the taxonomy of the family Cryomorphaceae and related taxa by utilizing the GTDB taxonomic framework.</title>
        <authorList>
            <person name="Bowman J.P."/>
        </authorList>
    </citation>
    <scope>NUCLEOTIDE SEQUENCE [LARGE SCALE GENOMIC DNA]</scope>
    <source>
        <strain evidence="11 12">QSSC 1-22</strain>
    </source>
</reference>
<keyword evidence="8" id="KW-0482">Metalloprotease</keyword>
<dbReference type="AlphaFoldDB" id="A0A7K3WSZ3"/>
<keyword evidence="7" id="KW-0378">Hydrolase</keyword>
<dbReference type="GO" id="GO:0030145">
    <property type="term" value="F:manganese ion binding"/>
    <property type="evidence" value="ECO:0007669"/>
    <property type="project" value="InterPro"/>
</dbReference>
<comment type="caution">
    <text evidence="11">The sequence shown here is derived from an EMBL/GenBank/DDBJ whole genome shotgun (WGS) entry which is preliminary data.</text>
</comment>
<dbReference type="InterPro" id="IPR007865">
    <property type="entry name" value="Aminopep_P_N"/>
</dbReference>
<evidence type="ECO:0000256" key="3">
    <source>
        <dbReference type="ARBA" id="ARBA00008766"/>
    </source>
</evidence>
<dbReference type="InterPro" id="IPR036005">
    <property type="entry name" value="Creatinase/aminopeptidase-like"/>
</dbReference>